<comment type="caution">
    <text evidence="1">The sequence shown here is derived from an EMBL/GenBank/DDBJ whole genome shotgun (WGS) entry which is preliminary data.</text>
</comment>
<reference evidence="1" key="1">
    <citation type="journal article" date="2012" name="PLoS ONE">
        <title>Gene sets for utilization of primary and secondary nutrition supplies in the distal gut of endangered iberian lynx.</title>
        <authorList>
            <person name="Alcaide M."/>
            <person name="Messina E."/>
            <person name="Richter M."/>
            <person name="Bargiela R."/>
            <person name="Peplies J."/>
            <person name="Huws S.A."/>
            <person name="Newbold C.J."/>
            <person name="Golyshin P.N."/>
            <person name="Simon M.A."/>
            <person name="Lopez G."/>
            <person name="Yakimov M.M."/>
            <person name="Ferrer M."/>
        </authorList>
    </citation>
    <scope>NUCLEOTIDE SEQUENCE</scope>
</reference>
<dbReference type="AlphaFoldDB" id="J9FXB4"/>
<organism evidence="1">
    <name type="scientific">gut metagenome</name>
    <dbReference type="NCBI Taxonomy" id="749906"/>
    <lineage>
        <taxon>unclassified sequences</taxon>
        <taxon>metagenomes</taxon>
        <taxon>organismal metagenomes</taxon>
    </lineage>
</organism>
<sequence>MTRSRVSSMPIPIFALTRGASRQGMPITSSTSWATRSGSELGRSILLRMGTSSRSCSTAM</sequence>
<proteinExistence type="predicted"/>
<accession>J9FXB4</accession>
<protein>
    <submittedName>
        <fullName evidence="1">Uncharacterized protein</fullName>
    </submittedName>
</protein>
<evidence type="ECO:0000313" key="1">
    <source>
        <dbReference type="EMBL" id="EJW99616.1"/>
    </source>
</evidence>
<name>J9FXB4_9ZZZZ</name>
<dbReference type="EMBL" id="AMCI01003727">
    <property type="protein sequence ID" value="EJW99616.1"/>
    <property type="molecule type" value="Genomic_DNA"/>
</dbReference>
<gene>
    <name evidence="1" type="ORF">EVA_12277</name>
</gene>